<name>A0A2H9VMJ9_9SPHI</name>
<reference evidence="2 3" key="1">
    <citation type="submission" date="2017-11" db="EMBL/GenBank/DDBJ databases">
        <title>Genomic Encyclopedia of Archaeal and Bacterial Type Strains, Phase II (KMG-II): From Individual Species to Whole Genera.</title>
        <authorList>
            <person name="Goeker M."/>
        </authorList>
    </citation>
    <scope>NUCLEOTIDE SEQUENCE [LARGE SCALE GENOMIC DNA]</scope>
    <source>
        <strain evidence="2 3">DSM 28175</strain>
    </source>
</reference>
<proteinExistence type="predicted"/>
<keyword evidence="3" id="KW-1185">Reference proteome</keyword>
<keyword evidence="1" id="KW-0472">Membrane</keyword>
<evidence type="ECO:0000256" key="1">
    <source>
        <dbReference type="SAM" id="Phobius"/>
    </source>
</evidence>
<evidence type="ECO:0000313" key="3">
    <source>
        <dbReference type="Proteomes" id="UP000242687"/>
    </source>
</evidence>
<feature type="transmembrane region" description="Helical" evidence="1">
    <location>
        <begin position="21"/>
        <end position="42"/>
    </location>
</feature>
<evidence type="ECO:0000313" key="2">
    <source>
        <dbReference type="EMBL" id="PJJ79544.1"/>
    </source>
</evidence>
<keyword evidence="1" id="KW-1133">Transmembrane helix</keyword>
<keyword evidence="1" id="KW-0812">Transmembrane</keyword>
<evidence type="ECO:0008006" key="4">
    <source>
        <dbReference type="Google" id="ProtNLM"/>
    </source>
</evidence>
<protein>
    <recommendedName>
        <fullName evidence="4">Tetratricopeptide repeat protein</fullName>
    </recommendedName>
</protein>
<dbReference type="RefSeq" id="WP_245857060.1">
    <property type="nucleotide sequence ID" value="NZ_PGFJ01000002.1"/>
</dbReference>
<dbReference type="AlphaFoldDB" id="A0A2H9VMJ9"/>
<organism evidence="2 3">
    <name type="scientific">Mucilaginibacter auburnensis</name>
    <dbReference type="NCBI Taxonomy" id="1457233"/>
    <lineage>
        <taxon>Bacteria</taxon>
        <taxon>Pseudomonadati</taxon>
        <taxon>Bacteroidota</taxon>
        <taxon>Sphingobacteriia</taxon>
        <taxon>Sphingobacteriales</taxon>
        <taxon>Sphingobacteriaceae</taxon>
        <taxon>Mucilaginibacter</taxon>
    </lineage>
</organism>
<gene>
    <name evidence="2" type="ORF">CLV57_2678</name>
</gene>
<accession>A0A2H9VMJ9</accession>
<dbReference type="Proteomes" id="UP000242687">
    <property type="component" value="Unassembled WGS sequence"/>
</dbReference>
<dbReference type="Gene3D" id="1.25.40.10">
    <property type="entry name" value="Tetratricopeptide repeat domain"/>
    <property type="match status" value="1"/>
</dbReference>
<dbReference type="InterPro" id="IPR011990">
    <property type="entry name" value="TPR-like_helical_dom_sf"/>
</dbReference>
<sequence length="490" mass="55158">MARYPAALGSFTIEMTFFKKYFWGASAYIALMLFLSGCATYNEQVLPYYKSVKAGNYAEAEQQLDKNSLIKKPRNQLLFLMEKGRISHLNHEYEKSNGYFNAADSLLEAGLTNAGDAAVGVLVNSMSQRYKGEDVEKFMIHYYKALNYIYLGKKEDAIVEARRITLQAQEQKDKFNDKATRYSNDAFSLMLQGMLYESDGDVNNAFISYRNAAEIYLKSDDKMWYGTGMPSGLKLDLIRTAKLNGFTSEADQYEKMFGITYTPAPKPEGGELIFFWENGPAPVKTQVDMYFGLVRNSNGDLFFSDATGGWVIPFNYTGDRGRVNTKSIESLRAAFPKYIPQKPYYTGATLTVDSTRVIGLERAEDVNEIAIRTLQQRMLSEAGKVLSRLAVKKIAEYTLRESAKQSNGQTNTLLEGLGYGMQLYSLLSEKADTRSWQSLPGSISYARIPLKKGENTVKITLKNPQGADEVKTFTITGNGRLQFYNYASLR</sequence>
<dbReference type="EMBL" id="PGFJ01000002">
    <property type="protein sequence ID" value="PJJ79544.1"/>
    <property type="molecule type" value="Genomic_DNA"/>
</dbReference>
<comment type="caution">
    <text evidence="2">The sequence shown here is derived from an EMBL/GenBank/DDBJ whole genome shotgun (WGS) entry which is preliminary data.</text>
</comment>